<feature type="compositionally biased region" description="Basic and acidic residues" evidence="1">
    <location>
        <begin position="194"/>
        <end position="207"/>
    </location>
</feature>
<dbReference type="OrthoDB" id="5245206at2759"/>
<name>A0A9Q8ZI62_CURCL</name>
<proteinExistence type="predicted"/>
<dbReference type="VEuPathDB" id="FungiDB:yc1106_07842"/>
<feature type="compositionally biased region" description="Polar residues" evidence="1">
    <location>
        <begin position="554"/>
        <end position="566"/>
    </location>
</feature>
<evidence type="ECO:0000313" key="2">
    <source>
        <dbReference type="EMBL" id="USP80568.1"/>
    </source>
</evidence>
<keyword evidence="3" id="KW-1185">Reference proteome</keyword>
<feature type="region of interest" description="Disordered" evidence="1">
    <location>
        <begin position="124"/>
        <end position="157"/>
    </location>
</feature>
<sequence>MAIVTRFLLPKSPKIAVSPHKLVPDEEFEQQPQVMQAPNSLKRFLGPKQDAVANLWVPNISAVIKAGDEGLISCALFSALKGEDGEVSLDDLYRKFASEIYTHPVAERYSYAGDMTKFVARMRKPAGGLNRSKSTSQPMRPETNLKSRRKSMDPSVPEIGRSRSLVVRRLASPLLSMRNGLRDESNHHVAQKSWTREGQKGIHQESKTRITLTRSELVALLIVLGSELSQNVDCKSSSDTGAYNISVAAMQTNGSKYHIKLTQNKRSRSQQHARGSGVSPLFAKHLAVGSLPFSQDNHGIHSILINKDTFNALQSGVSLDTQPSSAPRSQSKLLDSLPNSRELRFYDLVTSAETHTSTTLLDAIAALPFSGGLAPLASRPLIQTVQFIASGDLPPGKLLQRLEGLVDKVHRHSPQLDIFGPLYEPRNGRALYRERVRLSKLASDPPTPDTRADKTARMSRYITLLERLMALVPDMKPHTVLKAVEEATKLEVQRSYNRTVSAHTPRSNPASAASITLRRRSAPQPLRRSMSPPHSPASRSNRSSLLSNNTSPSDASQISSNEDSEQTLAKQLERVLKSELPLDVPTIAFVARMVLVAWTLSVDVVAWGDDEQGDFRIPDLEGWDKIVMS</sequence>
<feature type="region of interest" description="Disordered" evidence="1">
    <location>
        <begin position="496"/>
        <end position="566"/>
    </location>
</feature>
<protein>
    <submittedName>
        <fullName evidence="2">G-protein beta wd-40 repeat-containing protein</fullName>
    </submittedName>
</protein>
<dbReference type="Proteomes" id="UP001056012">
    <property type="component" value="Chromosome 6"/>
</dbReference>
<evidence type="ECO:0000313" key="3">
    <source>
        <dbReference type="Proteomes" id="UP001056012"/>
    </source>
</evidence>
<dbReference type="AlphaFoldDB" id="A0A9Q8ZI62"/>
<reference evidence="2" key="1">
    <citation type="submission" date="2021-12" db="EMBL/GenBank/DDBJ databases">
        <title>Curvularia clavata genome.</title>
        <authorList>
            <person name="Cao Y."/>
        </authorList>
    </citation>
    <scope>NUCLEOTIDE SEQUENCE</scope>
    <source>
        <strain evidence="2">Yc1106</strain>
    </source>
</reference>
<feature type="compositionally biased region" description="Low complexity" evidence="1">
    <location>
        <begin position="536"/>
        <end position="553"/>
    </location>
</feature>
<gene>
    <name evidence="2" type="ORF">yc1106_07842</name>
</gene>
<feature type="compositionally biased region" description="Polar residues" evidence="1">
    <location>
        <begin position="496"/>
        <end position="514"/>
    </location>
</feature>
<dbReference type="EMBL" id="CP089279">
    <property type="protein sequence ID" value="USP80568.1"/>
    <property type="molecule type" value="Genomic_DNA"/>
</dbReference>
<evidence type="ECO:0000256" key="1">
    <source>
        <dbReference type="SAM" id="MobiDB-lite"/>
    </source>
</evidence>
<accession>A0A9Q8ZI62</accession>
<feature type="region of interest" description="Disordered" evidence="1">
    <location>
        <begin position="183"/>
        <end position="207"/>
    </location>
</feature>
<organism evidence="2 3">
    <name type="scientific">Curvularia clavata</name>
    <dbReference type="NCBI Taxonomy" id="95742"/>
    <lineage>
        <taxon>Eukaryota</taxon>
        <taxon>Fungi</taxon>
        <taxon>Dikarya</taxon>
        <taxon>Ascomycota</taxon>
        <taxon>Pezizomycotina</taxon>
        <taxon>Dothideomycetes</taxon>
        <taxon>Pleosporomycetidae</taxon>
        <taxon>Pleosporales</taxon>
        <taxon>Pleosporineae</taxon>
        <taxon>Pleosporaceae</taxon>
        <taxon>Curvularia</taxon>
    </lineage>
</organism>